<dbReference type="EMBL" id="MK770119">
    <property type="protein sequence ID" value="QCW23811.1"/>
    <property type="molecule type" value="Genomic_DNA"/>
</dbReference>
<evidence type="ECO:0000313" key="1">
    <source>
        <dbReference type="EMBL" id="QCW23811.1"/>
    </source>
</evidence>
<proteinExistence type="predicted"/>
<sequence>MEQTDNQEANVPQAHPTLVTIRNFLNDCLTENEYYARCSAVLQMIHPNLIFQAAKQLQEHQAAQAMQETDQPTE</sequence>
<organism evidence="1 2">
    <name type="scientific">Pantoea phage vB_PagS_AAS21</name>
    <dbReference type="NCBI Taxonomy" id="2575261"/>
    <lineage>
        <taxon>Viruses</taxon>
        <taxon>Duplodnaviria</taxon>
        <taxon>Heunggongvirae</taxon>
        <taxon>Uroviricota</taxon>
        <taxon>Caudoviricetes</taxon>
        <taxon>Demerecviridae</taxon>
        <taxon>Keyvirus</taxon>
        <taxon>Keyvirus AAS21</taxon>
    </lineage>
</organism>
<dbReference type="Proteomes" id="UP000308921">
    <property type="component" value="Segment"/>
</dbReference>
<name>A0A4Y5P1G2_9CAUD</name>
<accession>A0A4Y5P1G2</accession>
<evidence type="ECO:0000313" key="2">
    <source>
        <dbReference type="Proteomes" id="UP000308921"/>
    </source>
</evidence>
<keyword evidence="2" id="KW-1185">Reference proteome</keyword>
<gene>
    <name evidence="1" type="ORF">AAS21_gp073</name>
</gene>
<protein>
    <submittedName>
        <fullName evidence="1">Uncharacterized protein</fullName>
    </submittedName>
</protein>
<reference evidence="1 2" key="1">
    <citation type="submission" date="2019-04" db="EMBL/GenBank/DDBJ databases">
        <title>Complete genome sequence of Pantoea bacteriophage vB_PagS_AAS21.</title>
        <authorList>
            <person name="Truncaite L."/>
            <person name="Simoliuniene M."/>
            <person name="Zajanckauskaite A."/>
            <person name="Meskys R."/>
            <person name="Simoliunas E."/>
        </authorList>
    </citation>
    <scope>NUCLEOTIDE SEQUENCE [LARGE SCALE GENOMIC DNA]</scope>
</reference>